<dbReference type="GO" id="GO:0004177">
    <property type="term" value="F:aminopeptidase activity"/>
    <property type="evidence" value="ECO:0007669"/>
    <property type="project" value="UniProtKB-KW"/>
</dbReference>
<dbReference type="PANTHER" id="PTHR12147">
    <property type="entry name" value="METALLOPEPTIDASE M28 FAMILY MEMBER"/>
    <property type="match status" value="1"/>
</dbReference>
<accession>A0A5C5ZM61</accession>
<dbReference type="SUPFAM" id="SSF53187">
    <property type="entry name" value="Zn-dependent exopeptidases"/>
    <property type="match status" value="1"/>
</dbReference>
<gene>
    <name evidence="3" type="primary">ywaD</name>
    <name evidence="3" type="ORF">Pla52n_69620</name>
</gene>
<comment type="caution">
    <text evidence="3">The sequence shown here is derived from an EMBL/GenBank/DDBJ whole genome shotgun (WGS) entry which is preliminary data.</text>
</comment>
<dbReference type="EMBL" id="SJPN01000030">
    <property type="protein sequence ID" value="TWT87931.1"/>
    <property type="molecule type" value="Genomic_DNA"/>
</dbReference>
<dbReference type="Gene3D" id="3.50.30.30">
    <property type="match status" value="1"/>
</dbReference>
<dbReference type="InterPro" id="IPR007484">
    <property type="entry name" value="Peptidase_M28"/>
</dbReference>
<dbReference type="SMART" id="SM00228">
    <property type="entry name" value="PDZ"/>
    <property type="match status" value="1"/>
</dbReference>
<dbReference type="Pfam" id="PF02225">
    <property type="entry name" value="PA"/>
    <property type="match status" value="1"/>
</dbReference>
<keyword evidence="3" id="KW-0031">Aminopeptidase</keyword>
<dbReference type="PROSITE" id="PS50106">
    <property type="entry name" value="PDZ"/>
    <property type="match status" value="1"/>
</dbReference>
<protein>
    <submittedName>
        <fullName evidence="3">Aminopeptidase YwaD</fullName>
        <ecNumber evidence="3">3.4.11.6</ecNumber>
    </submittedName>
</protein>
<evidence type="ECO:0000313" key="4">
    <source>
        <dbReference type="Proteomes" id="UP000320176"/>
    </source>
</evidence>
<dbReference type="PANTHER" id="PTHR12147:SF26">
    <property type="entry name" value="PEPTIDASE M28 DOMAIN-CONTAINING PROTEIN"/>
    <property type="match status" value="1"/>
</dbReference>
<dbReference type="SUPFAM" id="SSF52025">
    <property type="entry name" value="PA domain"/>
    <property type="match status" value="1"/>
</dbReference>
<dbReference type="SUPFAM" id="SSF50156">
    <property type="entry name" value="PDZ domain-like"/>
    <property type="match status" value="1"/>
</dbReference>
<dbReference type="Pfam" id="PF13180">
    <property type="entry name" value="PDZ_2"/>
    <property type="match status" value="1"/>
</dbReference>
<dbReference type="GO" id="GO:0006508">
    <property type="term" value="P:proteolysis"/>
    <property type="evidence" value="ECO:0007669"/>
    <property type="project" value="InterPro"/>
</dbReference>
<feature type="signal peptide" evidence="1">
    <location>
        <begin position="1"/>
        <end position="24"/>
    </location>
</feature>
<name>A0A5C5ZM61_9BACT</name>
<dbReference type="Pfam" id="PF04389">
    <property type="entry name" value="Peptidase_M28"/>
    <property type="match status" value="1"/>
</dbReference>
<dbReference type="InterPro" id="IPR003137">
    <property type="entry name" value="PA_domain"/>
</dbReference>
<sequence length="685" mass="73407" precursor="true">MLARSPVCCVVFLLLLSLPGISIAEKPAESSSGNAAASGITALALRRDLGFLASDDLRGRSVTDDTIQVAADYLARRMGEIGLQTDSYDGTPFQAVDVPVGNETGAPDKNNATFRITRDDEGVDEVNVTLRDGFSPLAVGADDGAVSAPLVFAGYGITAPKIGYDDYAGIDAKGAVVMILRKEPQLSDPDSPFGGTENSQHAYFQTKIANAIEHGALAVLIVNDPKSIEEAVQAEEQRIEQEKERQVAIEKQLSELPAQATKNQAALKEKIAVIDGMLADMQRNVDEARRGVLGLSEAGTKNNKTKSMPVASIARDVAVDLLKRGGNVSLTEIEASIDRDLKPQSHELESIIASVMVNIKPAVAETFNVVGVYPGKGPLANETIVVGAHYDHVGMGGYGSLAPGTIAIHNGADDNASGTATMLSIAQTVTGKLETVTSHRTLVFIGFTGEERGLIGSQFYVDHPLRELKQTAAMVNLDMVGRLRDNELTVYGTGSADKLEAVVDAANQKQEFNLYKVASGYGPSDHQSFYTAGVPVLFFFTGLHNDYHRPTDDFDKIDFGNLTRITDMVSDVTLQLSVLPERPRYAETEQKVQIRRQMTAYLGVTLSDGNGSVMVSSIYEDGPAEAGGVQVGDVLQRMGKTRIRSSDDVLSWLRDQSPGNEVVVRVLRAGKTVNLNVKLGNRPGN</sequence>
<evidence type="ECO:0000259" key="2">
    <source>
        <dbReference type="PROSITE" id="PS50106"/>
    </source>
</evidence>
<proteinExistence type="predicted"/>
<dbReference type="GO" id="GO:0008235">
    <property type="term" value="F:metalloexopeptidase activity"/>
    <property type="evidence" value="ECO:0007669"/>
    <property type="project" value="InterPro"/>
</dbReference>
<dbReference type="InterPro" id="IPR046450">
    <property type="entry name" value="PA_dom_sf"/>
</dbReference>
<keyword evidence="3" id="KW-0378">Hydrolase</keyword>
<dbReference type="Gene3D" id="3.40.630.10">
    <property type="entry name" value="Zn peptidases"/>
    <property type="match status" value="1"/>
</dbReference>
<dbReference type="InterPro" id="IPR036034">
    <property type="entry name" value="PDZ_sf"/>
</dbReference>
<dbReference type="Gene3D" id="2.30.42.10">
    <property type="match status" value="1"/>
</dbReference>
<keyword evidence="3" id="KW-0645">Protease</keyword>
<dbReference type="InterPro" id="IPR001478">
    <property type="entry name" value="PDZ"/>
</dbReference>
<keyword evidence="1" id="KW-0732">Signal</keyword>
<keyword evidence="4" id="KW-1185">Reference proteome</keyword>
<dbReference type="Proteomes" id="UP000320176">
    <property type="component" value="Unassembled WGS sequence"/>
</dbReference>
<dbReference type="EC" id="3.4.11.6" evidence="3"/>
<dbReference type="AlphaFoldDB" id="A0A5C5ZM61"/>
<feature type="domain" description="PDZ" evidence="2">
    <location>
        <begin position="591"/>
        <end position="668"/>
    </location>
</feature>
<reference evidence="3 4" key="1">
    <citation type="submission" date="2019-02" db="EMBL/GenBank/DDBJ databases">
        <title>Deep-cultivation of Planctomycetes and their phenomic and genomic characterization uncovers novel biology.</title>
        <authorList>
            <person name="Wiegand S."/>
            <person name="Jogler M."/>
            <person name="Boedeker C."/>
            <person name="Pinto D."/>
            <person name="Vollmers J."/>
            <person name="Rivas-Marin E."/>
            <person name="Kohn T."/>
            <person name="Peeters S.H."/>
            <person name="Heuer A."/>
            <person name="Rast P."/>
            <person name="Oberbeckmann S."/>
            <person name="Bunk B."/>
            <person name="Jeske O."/>
            <person name="Meyerdierks A."/>
            <person name="Storesund J.E."/>
            <person name="Kallscheuer N."/>
            <person name="Luecker S."/>
            <person name="Lage O.M."/>
            <person name="Pohl T."/>
            <person name="Merkel B.J."/>
            <person name="Hornburger P."/>
            <person name="Mueller R.-W."/>
            <person name="Bruemmer F."/>
            <person name="Labrenz M."/>
            <person name="Spormann A.M."/>
            <person name="Op Den Camp H."/>
            <person name="Overmann J."/>
            <person name="Amann R."/>
            <person name="Jetten M.S.M."/>
            <person name="Mascher T."/>
            <person name="Medema M.H."/>
            <person name="Devos D.P."/>
            <person name="Kaster A.-K."/>
            <person name="Ovreas L."/>
            <person name="Rohde M."/>
            <person name="Galperin M.Y."/>
            <person name="Jogler C."/>
        </authorList>
    </citation>
    <scope>NUCLEOTIDE SEQUENCE [LARGE SCALE GENOMIC DNA]</scope>
    <source>
        <strain evidence="3 4">Pla52n</strain>
    </source>
</reference>
<dbReference type="RefSeq" id="WP_146523791.1">
    <property type="nucleotide sequence ID" value="NZ_CP151726.1"/>
</dbReference>
<evidence type="ECO:0000256" key="1">
    <source>
        <dbReference type="SAM" id="SignalP"/>
    </source>
</evidence>
<dbReference type="InterPro" id="IPR045175">
    <property type="entry name" value="M28_fam"/>
</dbReference>
<organism evidence="3 4">
    <name type="scientific">Stieleria varia</name>
    <dbReference type="NCBI Taxonomy" id="2528005"/>
    <lineage>
        <taxon>Bacteria</taxon>
        <taxon>Pseudomonadati</taxon>
        <taxon>Planctomycetota</taxon>
        <taxon>Planctomycetia</taxon>
        <taxon>Pirellulales</taxon>
        <taxon>Pirellulaceae</taxon>
        <taxon>Stieleria</taxon>
    </lineage>
</organism>
<feature type="chain" id="PRO_5022807358" evidence="1">
    <location>
        <begin position="25"/>
        <end position="685"/>
    </location>
</feature>
<dbReference type="OrthoDB" id="9762302at2"/>
<evidence type="ECO:0000313" key="3">
    <source>
        <dbReference type="EMBL" id="TWT87931.1"/>
    </source>
</evidence>